<keyword evidence="2" id="KW-0378">Hydrolase</keyword>
<keyword evidence="2" id="KW-0442">Lipid degradation</keyword>
<comment type="caution">
    <text evidence="4">The sequence shown here is derived from an EMBL/GenBank/DDBJ whole genome shotgun (WGS) entry which is preliminary data.</text>
</comment>
<evidence type="ECO:0000313" key="5">
    <source>
        <dbReference type="Proteomes" id="UP000675664"/>
    </source>
</evidence>
<feature type="short sequence motif" description="GXGXXG" evidence="2">
    <location>
        <begin position="12"/>
        <end position="17"/>
    </location>
</feature>
<feature type="active site" description="Nucleophile" evidence="2">
    <location>
        <position position="43"/>
    </location>
</feature>
<protein>
    <submittedName>
        <fullName evidence="4">Patatin-like phospholipase family protein</fullName>
    </submittedName>
</protein>
<feature type="domain" description="PNPLA" evidence="3">
    <location>
        <begin position="8"/>
        <end position="232"/>
    </location>
</feature>
<dbReference type="InterPro" id="IPR002641">
    <property type="entry name" value="PNPLA_dom"/>
</dbReference>
<gene>
    <name evidence="4" type="ORF">KCX82_16000</name>
</gene>
<evidence type="ECO:0000313" key="4">
    <source>
        <dbReference type="EMBL" id="MBR0599390.1"/>
    </source>
</evidence>
<dbReference type="InterPro" id="IPR052580">
    <property type="entry name" value="Lipid_Hydrolase"/>
</dbReference>
<dbReference type="EMBL" id="JAGSND010000012">
    <property type="protein sequence ID" value="MBR0599390.1"/>
    <property type="molecule type" value="Genomic_DNA"/>
</dbReference>
<keyword evidence="5" id="KW-1185">Reference proteome</keyword>
<reference evidence="4" key="2">
    <citation type="submission" date="2021-04" db="EMBL/GenBank/DDBJ databases">
        <authorList>
            <person name="Liu J."/>
        </authorList>
    </citation>
    <scope>NUCLEOTIDE SEQUENCE</scope>
    <source>
        <strain evidence="4">BAD-6</strain>
    </source>
</reference>
<dbReference type="GO" id="GO:0016787">
    <property type="term" value="F:hydrolase activity"/>
    <property type="evidence" value="ECO:0007669"/>
    <property type="project" value="UniProtKB-UniRule"/>
</dbReference>
<evidence type="ECO:0000256" key="1">
    <source>
        <dbReference type="ARBA" id="ARBA00023098"/>
    </source>
</evidence>
<dbReference type="PROSITE" id="PS51635">
    <property type="entry name" value="PNPLA"/>
    <property type="match status" value="1"/>
</dbReference>
<dbReference type="AlphaFoldDB" id="A0A8J7W5N3"/>
<proteinExistence type="predicted"/>
<sequence length="333" mass="38526">MYERPSNLVFEGGGVLGIAYLGVLQYLTQNDILMNLKRVAGTSAGAITACITSFNLPFTETKKIADTLDFRKVPGKDPFPDLLKLSKPAWNELEKIFGDLDCVYRLLNNYGWFSTEYFYHWIKKQIESQFDPFKKLPPYTFADFKNPYIHKENRPFFDLYVIGTDLSYRSSRIFSCETTPDMEVAEAVRISMSIPLFFEAIELDEDYFIKDGAPNIYCDGGVMWNYPINIFDSITFEDRNAPALYNQTLGARFLSRTKYHEINNLLDYIKNLYHSQMRIQQDIFDNSPEDQARSIQIDPGDVSAIDFDISTGDETYKFLYSQGYQAARSFFEK</sequence>
<reference evidence="4" key="1">
    <citation type="submission" date="2021-04" db="EMBL/GenBank/DDBJ databases">
        <title>Sinoanaerobacter chloroacetimidivorans sp. nov., an obligate anaerobic bacterium isolated from anaerobic sludge.</title>
        <authorList>
            <person name="Bao Y."/>
        </authorList>
    </citation>
    <scope>NUCLEOTIDE SEQUENCE</scope>
    <source>
        <strain evidence="4">BAD-6</strain>
    </source>
</reference>
<feature type="active site" description="Proton acceptor" evidence="2">
    <location>
        <position position="219"/>
    </location>
</feature>
<evidence type="ECO:0000256" key="2">
    <source>
        <dbReference type="PROSITE-ProRule" id="PRU01161"/>
    </source>
</evidence>
<dbReference type="Pfam" id="PF01734">
    <property type="entry name" value="Patatin"/>
    <property type="match status" value="1"/>
</dbReference>
<dbReference type="PANTHER" id="PTHR46394">
    <property type="entry name" value="ANNEXIN"/>
    <property type="match status" value="1"/>
</dbReference>
<dbReference type="PANTHER" id="PTHR46394:SF1">
    <property type="entry name" value="PNPLA DOMAIN-CONTAINING PROTEIN"/>
    <property type="match status" value="1"/>
</dbReference>
<name>A0A8J7W5N3_9FIRM</name>
<feature type="short sequence motif" description="GXSXG" evidence="2">
    <location>
        <begin position="41"/>
        <end position="45"/>
    </location>
</feature>
<dbReference type="Gene3D" id="3.40.1090.10">
    <property type="entry name" value="Cytosolic phospholipase A2 catalytic domain"/>
    <property type="match status" value="1"/>
</dbReference>
<dbReference type="GO" id="GO:0016042">
    <property type="term" value="P:lipid catabolic process"/>
    <property type="evidence" value="ECO:0007669"/>
    <property type="project" value="UniProtKB-UniRule"/>
</dbReference>
<dbReference type="Proteomes" id="UP000675664">
    <property type="component" value="Unassembled WGS sequence"/>
</dbReference>
<evidence type="ECO:0000259" key="3">
    <source>
        <dbReference type="PROSITE" id="PS51635"/>
    </source>
</evidence>
<dbReference type="CDD" id="cd07207">
    <property type="entry name" value="Pat_ExoU_VipD_like"/>
    <property type="match status" value="1"/>
</dbReference>
<dbReference type="SUPFAM" id="SSF52151">
    <property type="entry name" value="FabD/lysophospholipase-like"/>
    <property type="match status" value="1"/>
</dbReference>
<organism evidence="4 5">
    <name type="scientific">Sinanaerobacter chloroacetimidivorans</name>
    <dbReference type="NCBI Taxonomy" id="2818044"/>
    <lineage>
        <taxon>Bacteria</taxon>
        <taxon>Bacillati</taxon>
        <taxon>Bacillota</taxon>
        <taxon>Clostridia</taxon>
        <taxon>Peptostreptococcales</taxon>
        <taxon>Anaerovoracaceae</taxon>
        <taxon>Sinanaerobacter</taxon>
    </lineage>
</organism>
<keyword evidence="1 2" id="KW-0443">Lipid metabolism</keyword>
<dbReference type="InterPro" id="IPR016035">
    <property type="entry name" value="Acyl_Trfase/lysoPLipase"/>
</dbReference>
<feature type="short sequence motif" description="DGA/G" evidence="2">
    <location>
        <begin position="219"/>
        <end position="221"/>
    </location>
</feature>
<dbReference type="RefSeq" id="WP_319633361.1">
    <property type="nucleotide sequence ID" value="NZ_JAGSND010000012.1"/>
</dbReference>
<accession>A0A8J7W5N3</accession>